<evidence type="ECO:0000256" key="5">
    <source>
        <dbReference type="ARBA" id="ARBA00022692"/>
    </source>
</evidence>
<dbReference type="InterPro" id="IPR004796">
    <property type="entry name" value="PTS_IIC_cello"/>
</dbReference>
<keyword evidence="5 9" id="KW-0812">Transmembrane</keyword>
<evidence type="ECO:0000256" key="4">
    <source>
        <dbReference type="ARBA" id="ARBA00022597"/>
    </source>
</evidence>
<dbReference type="PROSITE" id="PS51105">
    <property type="entry name" value="PTS_EIIC_TYPE_3"/>
    <property type="match status" value="1"/>
</dbReference>
<dbReference type="NCBIfam" id="TIGR00410">
    <property type="entry name" value="lacE"/>
    <property type="match status" value="1"/>
</dbReference>
<evidence type="ECO:0000256" key="3">
    <source>
        <dbReference type="ARBA" id="ARBA00022475"/>
    </source>
</evidence>
<keyword evidence="7 8" id="KW-0472">Membrane</keyword>
<feature type="transmembrane region" description="Helical" evidence="9">
    <location>
        <begin position="131"/>
        <end position="155"/>
    </location>
</feature>
<keyword evidence="14" id="KW-1185">Reference proteome</keyword>
<evidence type="ECO:0000256" key="7">
    <source>
        <dbReference type="ARBA" id="ARBA00023136"/>
    </source>
</evidence>
<dbReference type="InterPro" id="IPR051088">
    <property type="entry name" value="PTS_Sugar-EIIC/EIIB"/>
</dbReference>
<reference evidence="12 14" key="2">
    <citation type="submission" date="2013-03" db="EMBL/GenBank/DDBJ databases">
        <title>The Genome Sequence of Enterococcus gilvus ATCC BAA-350 (PacBio/Illumina hybrid assembly).</title>
        <authorList>
            <consortium name="The Broad Institute Genomics Platform"/>
            <consortium name="The Broad Institute Genome Sequencing Center for Infectious Disease"/>
            <person name="Earl A."/>
            <person name="Russ C."/>
            <person name="Gilmore M."/>
            <person name="Surin D."/>
            <person name="Walker B."/>
            <person name="Young S."/>
            <person name="Zeng Q."/>
            <person name="Gargeya S."/>
            <person name="Fitzgerald M."/>
            <person name="Haas B."/>
            <person name="Abouelleil A."/>
            <person name="Allen A.W."/>
            <person name="Alvarado L."/>
            <person name="Arachchi H.M."/>
            <person name="Berlin A.M."/>
            <person name="Chapman S.B."/>
            <person name="Gainer-Dewar J."/>
            <person name="Goldberg J."/>
            <person name="Griggs A."/>
            <person name="Gujja S."/>
            <person name="Hansen M."/>
            <person name="Howarth C."/>
            <person name="Imamovic A."/>
            <person name="Ireland A."/>
            <person name="Larimer J."/>
            <person name="McCowan C."/>
            <person name="Murphy C."/>
            <person name="Pearson M."/>
            <person name="Poon T.W."/>
            <person name="Priest M."/>
            <person name="Roberts A."/>
            <person name="Saif S."/>
            <person name="Shea T."/>
            <person name="Sisk P."/>
            <person name="Sykes S."/>
            <person name="Wortman J."/>
            <person name="Nusbaum C."/>
            <person name="Birren B."/>
        </authorList>
    </citation>
    <scope>NUCLEOTIDE SEQUENCE [LARGE SCALE GENOMIC DNA]</scope>
    <source>
        <strain evidence="12 14">ATCC BAA-350</strain>
    </source>
</reference>
<dbReference type="OrthoDB" id="1550290at2"/>
<evidence type="ECO:0000313" key="14">
    <source>
        <dbReference type="Proteomes" id="UP000014160"/>
    </source>
</evidence>
<feature type="transmembrane region" description="Helical" evidence="9">
    <location>
        <begin position="175"/>
        <end position="196"/>
    </location>
</feature>
<evidence type="ECO:0000259" key="10">
    <source>
        <dbReference type="PROSITE" id="PS51105"/>
    </source>
</evidence>
<dbReference type="PATRIC" id="fig|1158614.3.peg.3478"/>
<feature type="transmembrane region" description="Helical" evidence="9">
    <location>
        <begin position="386"/>
        <end position="406"/>
    </location>
</feature>
<keyword evidence="4 8" id="KW-0762">Sugar transport</keyword>
<evidence type="ECO:0000256" key="6">
    <source>
        <dbReference type="ARBA" id="ARBA00022989"/>
    </source>
</evidence>
<reference evidence="11 13" key="1">
    <citation type="submission" date="2013-02" db="EMBL/GenBank/DDBJ databases">
        <title>The Genome Sequence of Enterococcus gilvus ATCC BAA-350.</title>
        <authorList>
            <consortium name="The Broad Institute Genome Sequencing Platform"/>
            <consortium name="The Broad Institute Genome Sequencing Center for Infectious Disease"/>
            <person name="Earl A.M."/>
            <person name="Gilmore M.S."/>
            <person name="Lebreton F."/>
            <person name="Walker B."/>
            <person name="Young S.K."/>
            <person name="Zeng Q."/>
            <person name="Gargeya S."/>
            <person name="Fitzgerald M."/>
            <person name="Haas B."/>
            <person name="Abouelleil A."/>
            <person name="Alvarado L."/>
            <person name="Arachchi H.M."/>
            <person name="Berlin A.M."/>
            <person name="Chapman S.B."/>
            <person name="Dewar J."/>
            <person name="Goldberg J."/>
            <person name="Griggs A."/>
            <person name="Gujja S."/>
            <person name="Hansen M."/>
            <person name="Howarth C."/>
            <person name="Imamovic A."/>
            <person name="Larimer J."/>
            <person name="McCowan C."/>
            <person name="Murphy C."/>
            <person name="Neiman D."/>
            <person name="Pearson M."/>
            <person name="Priest M."/>
            <person name="Roberts A."/>
            <person name="Saif S."/>
            <person name="Shea T."/>
            <person name="Sisk P."/>
            <person name="Sykes S."/>
            <person name="Wortman J."/>
            <person name="Nusbaum C."/>
            <person name="Birren B."/>
        </authorList>
    </citation>
    <scope>NUCLEOTIDE SEQUENCE [LARGE SCALE GENOMIC DNA]</scope>
    <source>
        <strain evidence="11 13">ATCC BAA-350</strain>
    </source>
</reference>
<dbReference type="AlphaFoldDB" id="R2XU98"/>
<dbReference type="Pfam" id="PF02378">
    <property type="entry name" value="PTS_EIIC"/>
    <property type="match status" value="1"/>
</dbReference>
<protein>
    <recommendedName>
        <fullName evidence="8">Permease IIC component</fullName>
    </recommendedName>
</protein>
<accession>R2XU98</accession>
<comment type="caution">
    <text evidence="11">The sequence shown here is derived from an EMBL/GenBank/DDBJ whole genome shotgun (WGS) entry which is preliminary data.</text>
</comment>
<dbReference type="Proteomes" id="UP000013750">
    <property type="component" value="Unassembled WGS sequence"/>
</dbReference>
<gene>
    <name evidence="12" type="ORF">I592_00463</name>
    <name evidence="11" type="ORF">UKC_03499</name>
</gene>
<dbReference type="InterPro" id="IPR003352">
    <property type="entry name" value="PTS_EIIC"/>
</dbReference>
<dbReference type="GO" id="GO:1901264">
    <property type="term" value="P:carbohydrate derivative transport"/>
    <property type="evidence" value="ECO:0007669"/>
    <property type="project" value="TreeGrafter"/>
</dbReference>
<comment type="subcellular location">
    <subcellularLocation>
        <location evidence="1">Cell membrane</location>
        <topology evidence="1">Multi-pass membrane protein</topology>
    </subcellularLocation>
</comment>
<dbReference type="EMBL" id="AJDQ01000012">
    <property type="protein sequence ID" value="EOI53547.1"/>
    <property type="molecule type" value="Genomic_DNA"/>
</dbReference>
<organism evidence="11 13">
    <name type="scientific">Enterococcus gilvus ATCC BAA-350</name>
    <dbReference type="NCBI Taxonomy" id="1158614"/>
    <lineage>
        <taxon>Bacteria</taxon>
        <taxon>Bacillati</taxon>
        <taxon>Bacillota</taxon>
        <taxon>Bacilli</taxon>
        <taxon>Lactobacillales</taxon>
        <taxon>Enterococcaceae</taxon>
        <taxon>Enterococcus</taxon>
    </lineage>
</organism>
<feature type="transmembrane region" description="Helical" evidence="9">
    <location>
        <begin position="39"/>
        <end position="59"/>
    </location>
</feature>
<evidence type="ECO:0000256" key="8">
    <source>
        <dbReference type="PIRNR" id="PIRNR006351"/>
    </source>
</evidence>
<dbReference type="HOGENOM" id="CLU_029688_1_0_9"/>
<feature type="domain" description="PTS EIIC type-3" evidence="10">
    <location>
        <begin position="8"/>
        <end position="405"/>
    </location>
</feature>
<evidence type="ECO:0000256" key="9">
    <source>
        <dbReference type="SAM" id="Phobius"/>
    </source>
</evidence>
<dbReference type="PANTHER" id="PTHR33989:SF4">
    <property type="entry name" value="PTS SYSTEM N,N'-DIACETYLCHITOBIOSE-SPECIFIC EIIC COMPONENT"/>
    <property type="match status" value="1"/>
</dbReference>
<dbReference type="EMBL" id="ASWH01000001">
    <property type="protein sequence ID" value="EOW81178.1"/>
    <property type="molecule type" value="Genomic_DNA"/>
</dbReference>
<evidence type="ECO:0000313" key="12">
    <source>
        <dbReference type="EMBL" id="EOW81178.1"/>
    </source>
</evidence>
<feature type="transmembrane region" description="Helical" evidence="9">
    <location>
        <begin position="275"/>
        <end position="298"/>
    </location>
</feature>
<dbReference type="RefSeq" id="WP_010781843.1">
    <property type="nucleotide sequence ID" value="NZ_ASWH01000001.1"/>
</dbReference>
<proteinExistence type="predicted"/>
<dbReference type="GO" id="GO:0009401">
    <property type="term" value="P:phosphoenolpyruvate-dependent sugar phosphotransferase system"/>
    <property type="evidence" value="ECO:0007669"/>
    <property type="project" value="InterPro"/>
</dbReference>
<name>R2XU98_9ENTE</name>
<dbReference type="Proteomes" id="UP000014160">
    <property type="component" value="Unassembled WGS sequence"/>
</dbReference>
<dbReference type="InterPro" id="IPR004501">
    <property type="entry name" value="PTS_EIIC_3"/>
</dbReference>
<dbReference type="GO" id="GO:0005886">
    <property type="term" value="C:plasma membrane"/>
    <property type="evidence" value="ECO:0007669"/>
    <property type="project" value="UniProtKB-SubCell"/>
</dbReference>
<keyword evidence="3 8" id="KW-1003">Cell membrane</keyword>
<feature type="transmembrane region" description="Helical" evidence="9">
    <location>
        <begin position="310"/>
        <end position="330"/>
    </location>
</feature>
<keyword evidence="6 9" id="KW-1133">Transmembrane helix</keyword>
<evidence type="ECO:0000313" key="13">
    <source>
        <dbReference type="Proteomes" id="UP000013750"/>
    </source>
</evidence>
<dbReference type="GO" id="GO:0008982">
    <property type="term" value="F:protein-N(PI)-phosphohistidine-sugar phosphotransferase activity"/>
    <property type="evidence" value="ECO:0007669"/>
    <property type="project" value="UniProtKB-UniRule"/>
</dbReference>
<evidence type="ECO:0000256" key="1">
    <source>
        <dbReference type="ARBA" id="ARBA00004651"/>
    </source>
</evidence>
<dbReference type="PIRSF" id="PIRSF006351">
    <property type="entry name" value="PTS_EIIC-Cellobiose"/>
    <property type="match status" value="1"/>
</dbReference>
<dbReference type="PANTHER" id="PTHR33989">
    <property type="match status" value="1"/>
</dbReference>
<dbReference type="eggNOG" id="COG1455">
    <property type="taxonomic scope" value="Bacteria"/>
</dbReference>
<keyword evidence="2 8" id="KW-0813">Transport</keyword>
<feature type="transmembrane region" description="Helical" evidence="9">
    <location>
        <begin position="102"/>
        <end position="119"/>
    </location>
</feature>
<comment type="function">
    <text evidence="8">The phosphoenolpyruvate-dependent sugar phosphotransferase system (PTS), a major carbohydrate active -transport system, catalyzes the phosphorylation of incoming sugar substrates concomitant with their translocation across the cell membrane.</text>
</comment>
<feature type="transmembrane region" description="Helical" evidence="9">
    <location>
        <begin position="71"/>
        <end position="90"/>
    </location>
</feature>
<evidence type="ECO:0000313" key="11">
    <source>
        <dbReference type="EMBL" id="EOI53547.1"/>
    </source>
</evidence>
<sequence length="425" mass="46253">MKEKITNLFNKMNPWFDKLGANPYLQAVSGAMMATLGPLFIGSMSVLIVVLMGMVPALAKLNKLTELLTKVNTMTLGALAVYIAVLIAYHLVKKLDEDEDPISASVISLLSFLIITPLGKMADDSMGIPTNWLGAQGVFSALIVGLVSARLYLAIKHRGWTIKMPAGVPPMVTKTFEALIPTILIGLLFALVDLSFSLTSFGSMHQFVYSIIQEPLKGVGGSIAAMILLSLLQQVLWFFGIHGTNVIMPLVTPLWLAMDVENLNAVQAGLTPPNIVGLAFFNIITWSGLGLGLVLLMLRAKSKQYRQVGKISVVPALFGITEPVIFGTPLVLNFDLAFPFITNNTIALILAYVLTKLGIVAKFIGVQAIFGLPLGFHAAVEGSISIILLQLFIQLVLSPVLWYPWFKRLDLRTYREEQAAEGVKE</sequence>
<evidence type="ECO:0000256" key="2">
    <source>
        <dbReference type="ARBA" id="ARBA00022448"/>
    </source>
</evidence>